<dbReference type="RefSeq" id="WP_076349172.1">
    <property type="nucleotide sequence ID" value="NZ_FTOO01000016.1"/>
</dbReference>
<dbReference type="PROSITE" id="PS50206">
    <property type="entry name" value="RHODANESE_3"/>
    <property type="match status" value="1"/>
</dbReference>
<dbReference type="OrthoDB" id="9784009at2"/>
<dbReference type="SMART" id="SM00450">
    <property type="entry name" value="RHOD"/>
    <property type="match status" value="1"/>
</dbReference>
<gene>
    <name evidence="2" type="ORF">SAMN05421799_11627</name>
</gene>
<dbReference type="Proteomes" id="UP000186156">
    <property type="component" value="Unassembled WGS sequence"/>
</dbReference>
<dbReference type="Gene3D" id="3.40.250.10">
    <property type="entry name" value="Rhodanese-like domain"/>
    <property type="match status" value="1"/>
</dbReference>
<dbReference type="InterPro" id="IPR001763">
    <property type="entry name" value="Rhodanese-like_dom"/>
</dbReference>
<name>A0A1N7PR26_9BACL</name>
<dbReference type="AlphaFoldDB" id="A0A1N7PR26"/>
<dbReference type="SMART" id="SM00849">
    <property type="entry name" value="Lactamase_B"/>
    <property type="match status" value="1"/>
</dbReference>
<evidence type="ECO:0000313" key="2">
    <source>
        <dbReference type="EMBL" id="SIT13036.1"/>
    </source>
</evidence>
<dbReference type="Pfam" id="PF00753">
    <property type="entry name" value="Lactamase_B"/>
    <property type="match status" value="1"/>
</dbReference>
<dbReference type="InterPro" id="IPR036866">
    <property type="entry name" value="RibonucZ/Hydroxyglut_hydro"/>
</dbReference>
<dbReference type="CDD" id="cd07724">
    <property type="entry name" value="POD-like_MBL-fold"/>
    <property type="match status" value="1"/>
</dbReference>
<feature type="domain" description="Rhodanese" evidence="1">
    <location>
        <begin position="17"/>
        <end position="112"/>
    </location>
</feature>
<dbReference type="GO" id="GO:0070813">
    <property type="term" value="P:hydrogen sulfide metabolic process"/>
    <property type="evidence" value="ECO:0007669"/>
    <property type="project" value="TreeGrafter"/>
</dbReference>
<dbReference type="InterPro" id="IPR036873">
    <property type="entry name" value="Rhodanese-like_dom_sf"/>
</dbReference>
<dbReference type="Pfam" id="PF00581">
    <property type="entry name" value="Rhodanese"/>
    <property type="match status" value="1"/>
</dbReference>
<dbReference type="SUPFAM" id="SSF52821">
    <property type="entry name" value="Rhodanese/Cell cycle control phosphatase"/>
    <property type="match status" value="1"/>
</dbReference>
<dbReference type="InterPro" id="IPR051682">
    <property type="entry name" value="Mito_Persulfide_Diox"/>
</dbReference>
<dbReference type="InterPro" id="IPR001279">
    <property type="entry name" value="Metallo-B-lactamas"/>
</dbReference>
<reference evidence="3" key="1">
    <citation type="submission" date="2017-01" db="EMBL/GenBank/DDBJ databases">
        <authorList>
            <person name="Varghese N."/>
            <person name="Submissions S."/>
        </authorList>
    </citation>
    <scope>NUCLEOTIDE SEQUENCE [LARGE SCALE GENOMIC DNA]</scope>
    <source>
        <strain evidence="3">DSM 16176</strain>
    </source>
</reference>
<dbReference type="PANTHER" id="PTHR43084">
    <property type="entry name" value="PERSULFIDE DIOXYGENASE ETHE1"/>
    <property type="match status" value="1"/>
</dbReference>
<dbReference type="InterPro" id="IPR044528">
    <property type="entry name" value="POD-like_MBL-fold"/>
</dbReference>
<protein>
    <submittedName>
        <fullName evidence="2">Glyoxylase, beta-lactamase superfamily II</fullName>
    </submittedName>
</protein>
<dbReference type="EMBL" id="FTOO01000016">
    <property type="protein sequence ID" value="SIT13036.1"/>
    <property type="molecule type" value="Genomic_DNA"/>
</dbReference>
<evidence type="ECO:0000313" key="3">
    <source>
        <dbReference type="Proteomes" id="UP000186156"/>
    </source>
</evidence>
<evidence type="ECO:0000259" key="1">
    <source>
        <dbReference type="PROSITE" id="PS50206"/>
    </source>
</evidence>
<dbReference type="STRING" id="252246.SAMN05421799_11627"/>
<dbReference type="Gene3D" id="3.60.15.10">
    <property type="entry name" value="Ribonuclease Z/Hydroxyacylglutathione hydrolase-like"/>
    <property type="match status" value="1"/>
</dbReference>
<dbReference type="PANTHER" id="PTHR43084:SF7">
    <property type="entry name" value="BETA-LACTAMASE DOMAIN PROTEIN"/>
    <property type="match status" value="1"/>
</dbReference>
<keyword evidence="3" id="KW-1185">Reference proteome</keyword>
<proteinExistence type="predicted"/>
<accession>A0A1N7PR26</accession>
<dbReference type="SUPFAM" id="SSF56281">
    <property type="entry name" value="Metallo-hydrolase/oxidoreductase"/>
    <property type="match status" value="1"/>
</dbReference>
<sequence length="376" mass="41689">MAIRTISAAELHRKMDSGESLFILDVRNPEEYQDWKIEGNQLRSINIPYFDFLDDNDALYADLPKDTEIITVCAKGGSAQMVAELLEQRGYDVSVLEGGMLAWSQFYVPVTIVEDENLKLIQFNRLAKGCLSYMVISDGKALVVDPSRHVDEYLRVAEQEGAQIEHIMDTHLHADHITGGPELAQKTGATYYISASEMQGSDRPYEPLEKHSMIQFGQVNVKVLAIPTPGHTPGSMSFLVNDQFLLSGDTIFVGGLGRPDLGGKAREWAQALYDTVFRTIAQLSDDVLVLPAHYADIQEINASGYVGETLGEIRRKNEIMRTEDRETFTETVANSVGATPPNYEDIVSINRGVLSVSPEKATELEIGPNRCAIHHT</sequence>
<dbReference type="GO" id="GO:0050313">
    <property type="term" value="F:sulfur dioxygenase activity"/>
    <property type="evidence" value="ECO:0007669"/>
    <property type="project" value="InterPro"/>
</dbReference>
<organism evidence="2 3">
    <name type="scientific">Alicyclobacillus vulcanalis</name>
    <dbReference type="NCBI Taxonomy" id="252246"/>
    <lineage>
        <taxon>Bacteria</taxon>
        <taxon>Bacillati</taxon>
        <taxon>Bacillota</taxon>
        <taxon>Bacilli</taxon>
        <taxon>Bacillales</taxon>
        <taxon>Alicyclobacillaceae</taxon>
        <taxon>Alicyclobacillus</taxon>
    </lineage>
</organism>
<dbReference type="GO" id="GO:0006749">
    <property type="term" value="P:glutathione metabolic process"/>
    <property type="evidence" value="ECO:0007669"/>
    <property type="project" value="InterPro"/>
</dbReference>